<dbReference type="PANTHER" id="PTHR10555">
    <property type="entry name" value="SORTING NEXIN"/>
    <property type="match status" value="1"/>
</dbReference>
<accession>A0A8S1N7F2</accession>
<name>A0A8S1N7F2_PARPR</name>
<feature type="domain" description="PX" evidence="1">
    <location>
        <begin position="371"/>
        <end position="503"/>
    </location>
</feature>
<keyword evidence="3" id="KW-1185">Reference proteome</keyword>
<proteinExistence type="predicted"/>
<dbReference type="GO" id="GO:0035091">
    <property type="term" value="F:phosphatidylinositol binding"/>
    <property type="evidence" value="ECO:0007669"/>
    <property type="project" value="InterPro"/>
</dbReference>
<dbReference type="GO" id="GO:0005768">
    <property type="term" value="C:endosome"/>
    <property type="evidence" value="ECO:0007669"/>
    <property type="project" value="TreeGrafter"/>
</dbReference>
<evidence type="ECO:0000313" key="2">
    <source>
        <dbReference type="EMBL" id="CAD8085926.1"/>
    </source>
</evidence>
<comment type="caution">
    <text evidence="2">The sequence shown here is derived from an EMBL/GenBank/DDBJ whole genome shotgun (WGS) entry which is preliminary data.</text>
</comment>
<dbReference type="InterPro" id="IPR001683">
    <property type="entry name" value="PX_dom"/>
</dbReference>
<reference evidence="2" key="1">
    <citation type="submission" date="2021-01" db="EMBL/GenBank/DDBJ databases">
        <authorList>
            <consortium name="Genoscope - CEA"/>
            <person name="William W."/>
        </authorList>
    </citation>
    <scope>NUCLEOTIDE SEQUENCE</scope>
</reference>
<evidence type="ECO:0000313" key="3">
    <source>
        <dbReference type="Proteomes" id="UP000688137"/>
    </source>
</evidence>
<dbReference type="SMART" id="SM00312">
    <property type="entry name" value="PX"/>
    <property type="match status" value="1"/>
</dbReference>
<dbReference type="AlphaFoldDB" id="A0A8S1N7F2"/>
<organism evidence="2 3">
    <name type="scientific">Paramecium primaurelia</name>
    <dbReference type="NCBI Taxonomy" id="5886"/>
    <lineage>
        <taxon>Eukaryota</taxon>
        <taxon>Sar</taxon>
        <taxon>Alveolata</taxon>
        <taxon>Ciliophora</taxon>
        <taxon>Intramacronucleata</taxon>
        <taxon>Oligohymenophorea</taxon>
        <taxon>Peniculida</taxon>
        <taxon>Parameciidae</taxon>
        <taxon>Paramecium</taxon>
    </lineage>
</organism>
<dbReference type="Proteomes" id="UP000688137">
    <property type="component" value="Unassembled WGS sequence"/>
</dbReference>
<protein>
    <recommendedName>
        <fullName evidence="1">PX domain-containing protein</fullName>
    </recommendedName>
</protein>
<dbReference type="PROSITE" id="PS50195">
    <property type="entry name" value="PX"/>
    <property type="match status" value="1"/>
</dbReference>
<sequence>MLFRQKEKVPDLGRDNFRDFMRREGDSCLQTQMKLSTFVHKTVPNELTQSQLSPLPQALDGSLKMIGNTWDAKHLGTFLQKSQFASVGGNTLKNTEPFQNSMKNQSFFFRSQQPRMIDDHVDYLHQQSINHIISDHPMMKSGTKYLQKKLLSVPDKPFDESKLNYVTQVGLKKPKEQFQEMLISKDNQQKFHQWRSEFQDVNRAYKKAKQCFKSGLYALDSPLNDNTELYKEENAKLREQEQQSVRSSLQRYKSLERFNASNPSIEFNNVAHQPFNSKQSDPLLVKSNFPSQNFEFHDQWMKRKVIEQQIDTKNRIFGETSQNKANPQRSVFLREQEVRGRNYNPVNLTRSVIEIFWSSLQKLNQNILTNKEDYIKIIDAQVMEESLINYTQYQIKGVRKGEEFLINKRYNDFVILKEVFNRTWPGCFIPPIPQKKSLGNLDSNVITYRSKYLSYFLKKILKIPYLWLGEEMSIFIKGTIEQLQEMAKNKTLQQIISKYEETFTFNDNQQVYDIDQFYSSTCHIIPMIENFSTMAKNLMKEKETQNLGFVMFVEHFLPQFEKLQQQNHTVFSNQDTQEQFQLSKKCCTKNEYNKVYEYTKIVERELIACKDALIQRNTIVQKVKDEDEKLYKLNIQLQELHSKTLLFGKKEEKVAAIQNQIQQQQLSVEQLKSLLFLINKLISQQEIPNFYRNTKEKYSRLIKVFSDFQIKYHQAQAEFWEKIQLKI</sequence>
<gene>
    <name evidence="2" type="ORF">PPRIM_AZ9-3.1.T0750140</name>
</gene>
<dbReference type="PANTHER" id="PTHR10555:SF170">
    <property type="entry name" value="FI18122P1"/>
    <property type="match status" value="1"/>
</dbReference>
<evidence type="ECO:0000259" key="1">
    <source>
        <dbReference type="PROSITE" id="PS50195"/>
    </source>
</evidence>
<dbReference type="CDD" id="cd06093">
    <property type="entry name" value="PX_domain"/>
    <property type="match status" value="1"/>
</dbReference>
<dbReference type="EMBL" id="CAJJDM010000078">
    <property type="protein sequence ID" value="CAD8085926.1"/>
    <property type="molecule type" value="Genomic_DNA"/>
</dbReference>
<dbReference type="Pfam" id="PF00787">
    <property type="entry name" value="PX"/>
    <property type="match status" value="1"/>
</dbReference>